<proteinExistence type="predicted"/>
<dbReference type="RefSeq" id="WP_322463951.1">
    <property type="nucleotide sequence ID" value="NZ_JAXOJX010000001.1"/>
</dbReference>
<protein>
    <recommendedName>
        <fullName evidence="3">Wadjet protein JetD C-terminal domain-containing protein</fullName>
    </recommendedName>
</protein>
<evidence type="ECO:0000313" key="1">
    <source>
        <dbReference type="EMBL" id="MDZ5455256.1"/>
    </source>
</evidence>
<organism evidence="1 2">
    <name type="scientific">Azohydromonas lata</name>
    <dbReference type="NCBI Taxonomy" id="45677"/>
    <lineage>
        <taxon>Bacteria</taxon>
        <taxon>Pseudomonadati</taxon>
        <taxon>Pseudomonadota</taxon>
        <taxon>Betaproteobacteria</taxon>
        <taxon>Burkholderiales</taxon>
        <taxon>Sphaerotilaceae</taxon>
        <taxon>Azohydromonas</taxon>
    </lineage>
</organism>
<keyword evidence="1" id="KW-0614">Plasmid</keyword>
<dbReference type="InterPro" id="IPR036078">
    <property type="entry name" value="Spo11/TopoVI_A_sf"/>
</dbReference>
<dbReference type="SUPFAM" id="SSF56726">
    <property type="entry name" value="DNA topoisomerase IV, alpha subunit"/>
    <property type="match status" value="1"/>
</dbReference>
<accession>A0ABU5I9F5</accession>
<dbReference type="EMBL" id="JAXOJX010000001">
    <property type="protein sequence ID" value="MDZ5455256.1"/>
    <property type="molecule type" value="Genomic_DNA"/>
</dbReference>
<dbReference type="Proteomes" id="UP001293718">
    <property type="component" value="Unassembled WGS sequence"/>
</dbReference>
<gene>
    <name evidence="1" type="ORF">SM757_01590</name>
</gene>
<reference evidence="1 2" key="1">
    <citation type="submission" date="2023-11" db="EMBL/GenBank/DDBJ databases">
        <title>Draft genome of Azohydromonas lata strain H1 (DSM1123), a polyhydroxyalkanoate producer.</title>
        <authorList>
            <person name="Traversa D."/>
            <person name="D'Addabbo P."/>
            <person name="Pazzani C."/>
            <person name="Manzari C."/>
            <person name="Chiara M."/>
            <person name="Scrascia M."/>
        </authorList>
    </citation>
    <scope>NUCLEOTIDE SEQUENCE [LARGE SCALE GENOMIC DNA]</scope>
    <source>
        <strain evidence="1 2">H1</strain>
        <plasmid evidence="1">unnamed</plasmid>
    </source>
</reference>
<evidence type="ECO:0008006" key="3">
    <source>
        <dbReference type="Google" id="ProtNLM"/>
    </source>
</evidence>
<geneLocation type="plasmid" evidence="1">
    <name>unnamed</name>
</geneLocation>
<keyword evidence="2" id="KW-1185">Reference proteome</keyword>
<comment type="caution">
    <text evidence="1">The sequence shown here is derived from an EMBL/GenBank/DDBJ whole genome shotgun (WGS) entry which is preliminary data.</text>
</comment>
<name>A0ABU5I9F5_9BURK</name>
<sequence length="249" mass="27594">MPWVPELGFWTELKPAQLPAAKVLNDFLLRRRTSLVRVPVKERSLEIFGNEKRLDALRSGDHLFGGRLSLQTLGTFVVPPPLPYRPAAAPGRPVLVVENHNSFWSFGEWNQLAKRYAAVVYGAGEAFRCSGAALGQVLREVRASGAEYLRDLDPRGLRIPMEFNRAALPAGPLVAPALPAYRWLLDHGRTRDKAQCADADVDVACRWLDPDLGQRLAALWRAGQWIAQEALGYEQLMAGFMTPPCSIPG</sequence>
<evidence type="ECO:0000313" key="2">
    <source>
        <dbReference type="Proteomes" id="UP001293718"/>
    </source>
</evidence>